<accession>A0ABD3UN19</accession>
<gene>
    <name evidence="1" type="ORF">ACJIZ3_011320</name>
</gene>
<dbReference type="Proteomes" id="UP001634393">
    <property type="component" value="Unassembled WGS sequence"/>
</dbReference>
<proteinExistence type="predicted"/>
<protein>
    <submittedName>
        <fullName evidence="1">Uncharacterized protein</fullName>
    </submittedName>
</protein>
<organism evidence="1 2">
    <name type="scientific">Penstemon smallii</name>
    <dbReference type="NCBI Taxonomy" id="265156"/>
    <lineage>
        <taxon>Eukaryota</taxon>
        <taxon>Viridiplantae</taxon>
        <taxon>Streptophyta</taxon>
        <taxon>Embryophyta</taxon>
        <taxon>Tracheophyta</taxon>
        <taxon>Spermatophyta</taxon>
        <taxon>Magnoliopsida</taxon>
        <taxon>eudicotyledons</taxon>
        <taxon>Gunneridae</taxon>
        <taxon>Pentapetalae</taxon>
        <taxon>asterids</taxon>
        <taxon>lamiids</taxon>
        <taxon>Lamiales</taxon>
        <taxon>Plantaginaceae</taxon>
        <taxon>Cheloneae</taxon>
        <taxon>Penstemon</taxon>
    </lineage>
</organism>
<sequence>MMIVRSSQNPLTLETQLISQNQLFSSRVSPLSFHLRRRIFFDLFSSFLCHFLSSCSTAHLLRLQTSLLAMENNQSSSNSSGSGVSMGDRMCQCGVAVRMYTSYTKMNHGPAFSPALSINPGLLVRVNHLDDENRHIDTVIVAMEAEIRSLNASILELKAANLALLCCGLLAICLCFCHKMPLTRSQRAEMFACFDAWADHEEGYFIGRLQAAAREPDIHDLATLTDVCRRIAIQMCACLGRRFSLPSLKYKLARIRKDYHQRYSDASWIAKNFGNNGCTGYVFTLGGGIQVFPSCIALLAHLYPILLSQPEQVLDNDENDRWGCFR</sequence>
<comment type="caution">
    <text evidence="1">The sequence shown here is derived from an EMBL/GenBank/DDBJ whole genome shotgun (WGS) entry which is preliminary data.</text>
</comment>
<dbReference type="AlphaFoldDB" id="A0ABD3UN19"/>
<reference evidence="1 2" key="1">
    <citation type="submission" date="2024-12" db="EMBL/GenBank/DDBJ databases">
        <title>The unique morphological basis and parallel evolutionary history of personate flowers in Penstemon.</title>
        <authorList>
            <person name="Depatie T.H."/>
            <person name="Wessinger C.A."/>
        </authorList>
    </citation>
    <scope>NUCLEOTIDE SEQUENCE [LARGE SCALE GENOMIC DNA]</scope>
    <source>
        <strain evidence="1">WTNN_2</strain>
        <tissue evidence="1">Leaf</tissue>
    </source>
</reference>
<evidence type="ECO:0000313" key="2">
    <source>
        <dbReference type="Proteomes" id="UP001634393"/>
    </source>
</evidence>
<name>A0ABD3UN19_9LAMI</name>
<keyword evidence="2" id="KW-1185">Reference proteome</keyword>
<evidence type="ECO:0000313" key="1">
    <source>
        <dbReference type="EMBL" id="KAL3849438.1"/>
    </source>
</evidence>
<dbReference type="EMBL" id="JBJXBP010000001">
    <property type="protein sequence ID" value="KAL3849438.1"/>
    <property type="molecule type" value="Genomic_DNA"/>
</dbReference>